<accession>A0A0B8T0X9</accession>
<keyword evidence="1" id="KW-0812">Transmembrane</keyword>
<dbReference type="InterPro" id="IPR006860">
    <property type="entry name" value="FecR"/>
</dbReference>
<dbReference type="Pfam" id="PF04773">
    <property type="entry name" value="FecR"/>
    <property type="match status" value="1"/>
</dbReference>
<keyword evidence="5" id="KW-1185">Reference proteome</keyword>
<dbReference type="GO" id="GO:0016989">
    <property type="term" value="F:sigma factor antagonist activity"/>
    <property type="evidence" value="ECO:0007669"/>
    <property type="project" value="TreeGrafter"/>
</dbReference>
<dbReference type="PANTHER" id="PTHR30273">
    <property type="entry name" value="PERIPLASMIC SIGNAL SENSOR AND SIGMA FACTOR ACTIVATOR FECR-RELATED"/>
    <property type="match status" value="1"/>
</dbReference>
<feature type="domain" description="FecR protein" evidence="2">
    <location>
        <begin position="118"/>
        <end position="216"/>
    </location>
</feature>
<dbReference type="EMBL" id="JJMU01000024">
    <property type="protein sequence ID" value="KGE14467.1"/>
    <property type="molecule type" value="Genomic_DNA"/>
</dbReference>
<dbReference type="eggNOG" id="COG3712">
    <property type="taxonomic scope" value="Bacteria"/>
</dbReference>
<organism evidence="4 5">
    <name type="scientific">Sphingobacterium deserti</name>
    <dbReference type="NCBI Taxonomy" id="1229276"/>
    <lineage>
        <taxon>Bacteria</taxon>
        <taxon>Pseudomonadati</taxon>
        <taxon>Bacteroidota</taxon>
        <taxon>Sphingobacteriia</taxon>
        <taxon>Sphingobacteriales</taxon>
        <taxon>Sphingobacteriaceae</taxon>
        <taxon>Sphingobacterium</taxon>
    </lineage>
</organism>
<evidence type="ECO:0000259" key="3">
    <source>
        <dbReference type="Pfam" id="PF16344"/>
    </source>
</evidence>
<proteinExistence type="predicted"/>
<dbReference type="Pfam" id="PF16344">
    <property type="entry name" value="FecR_C"/>
    <property type="match status" value="1"/>
</dbReference>
<feature type="domain" description="Protein FecR C-terminal" evidence="3">
    <location>
        <begin position="262"/>
        <end position="329"/>
    </location>
</feature>
<dbReference type="InterPro" id="IPR032508">
    <property type="entry name" value="FecR_C"/>
</dbReference>
<gene>
    <name evidence="4" type="ORF">DI53_1496</name>
</gene>
<dbReference type="PIRSF" id="PIRSF018266">
    <property type="entry name" value="FecR"/>
    <property type="match status" value="1"/>
</dbReference>
<dbReference type="AlphaFoldDB" id="A0A0B8T0X9"/>
<protein>
    <submittedName>
        <fullName evidence="4">Anti-FecI sigma factor, FecR</fullName>
    </submittedName>
</protein>
<dbReference type="PANTHER" id="PTHR30273:SF2">
    <property type="entry name" value="PROTEIN FECR"/>
    <property type="match status" value="1"/>
</dbReference>
<dbReference type="InterPro" id="IPR012373">
    <property type="entry name" value="Ferrdict_sens_TM"/>
</dbReference>
<feature type="transmembrane region" description="Helical" evidence="1">
    <location>
        <begin position="79"/>
        <end position="98"/>
    </location>
</feature>
<dbReference type="Gene3D" id="3.55.50.30">
    <property type="match status" value="1"/>
</dbReference>
<keyword evidence="1" id="KW-1133">Transmembrane helix</keyword>
<dbReference type="PATRIC" id="fig|1229276.3.peg.1548"/>
<evidence type="ECO:0000259" key="2">
    <source>
        <dbReference type="Pfam" id="PF04773"/>
    </source>
</evidence>
<dbReference type="OrthoDB" id="1452822at2"/>
<dbReference type="Gene3D" id="2.60.120.1440">
    <property type="match status" value="1"/>
</dbReference>
<evidence type="ECO:0000256" key="1">
    <source>
        <dbReference type="SAM" id="Phobius"/>
    </source>
</evidence>
<evidence type="ECO:0000313" key="5">
    <source>
        <dbReference type="Proteomes" id="UP000031802"/>
    </source>
</evidence>
<reference evidence="4 5" key="2">
    <citation type="journal article" date="2015" name="PLoS ONE">
        <title>Whole-Genome Optical Mapping and Finished Genome Sequence of Sphingobacterium deserti sp. nov., a New Species Isolated from the Western Desert of China.</title>
        <authorList>
            <person name="Teng C."/>
            <person name="Zhou Z."/>
            <person name="Molnar I."/>
            <person name="Li X."/>
            <person name="Tang R."/>
            <person name="Chen M."/>
            <person name="Wang L."/>
            <person name="Su S."/>
            <person name="Zhang W."/>
            <person name="Lin M."/>
        </authorList>
    </citation>
    <scope>NUCLEOTIDE SEQUENCE [LARGE SCALE GENOMIC DNA]</scope>
    <source>
        <strain evidence="5">ACCC05744</strain>
    </source>
</reference>
<comment type="caution">
    <text evidence="4">The sequence shown here is derived from an EMBL/GenBank/DDBJ whole genome shotgun (WGS) entry which is preliminary data.</text>
</comment>
<dbReference type="STRING" id="1229276.DI53_1496"/>
<name>A0A0B8T0X9_9SPHI</name>
<dbReference type="Proteomes" id="UP000031802">
    <property type="component" value="Unassembled WGS sequence"/>
</dbReference>
<reference evidence="5" key="1">
    <citation type="submission" date="2014-04" db="EMBL/GenBank/DDBJ databases">
        <title>Whole-Genome optical mapping and complete genome sequence of Sphingobacterium deserti sp. nov., a new spaces isolated from desert in the west of China.</title>
        <authorList>
            <person name="Teng C."/>
            <person name="Zhou Z."/>
            <person name="Li X."/>
            <person name="Chen M."/>
            <person name="Lin M."/>
            <person name="Wang L."/>
            <person name="Su S."/>
            <person name="Zhang C."/>
            <person name="Zhang W."/>
        </authorList>
    </citation>
    <scope>NUCLEOTIDE SEQUENCE [LARGE SCALE GENOMIC DNA]</scope>
    <source>
        <strain evidence="5">ACCC05744</strain>
    </source>
</reference>
<sequence>MDQQKKQRLRKIFKAYLREELHPEEKQIIENWFDQDYADKRRLEQIDESMGKSAFREILAKTAPAPVTLPKAVSPIKAVMKYAAAAIILLGAVSIYLYEQKDRSVHLTNTIPQLAIEDTLITQPGQRVKVTLPDSTTIYVHGNTKIRYAAQLNTAAERKVYLDQGEAFFDVTHRKEQPFVVYTAAGKNKVLGTSFNIKLEGGDRSYHLSVNTGAVEFTSGRDSSIRQIIRKGNHLIFHPEQQLLSVEKGEVGNFSSWKDNIFILNGDNWHDVKQKLENWFGVQVHVPRHLANTQFFTATFEEATLKKVLKGLQQINTFTYKIDGKEVYIE</sequence>
<evidence type="ECO:0000313" key="4">
    <source>
        <dbReference type="EMBL" id="KGE14467.1"/>
    </source>
</evidence>
<dbReference type="RefSeq" id="WP_037497225.1">
    <property type="nucleotide sequence ID" value="NZ_JJMU01000024.1"/>
</dbReference>
<keyword evidence="1" id="KW-0472">Membrane</keyword>